<dbReference type="InterPro" id="IPR025111">
    <property type="entry name" value="DUF4032"/>
</dbReference>
<name>A0ABU2B7M4_9CORY</name>
<reference evidence="2 3" key="1">
    <citation type="submission" date="2023-07" db="EMBL/GenBank/DDBJ databases">
        <title>Sequencing the genomes of 1000 actinobacteria strains.</title>
        <authorList>
            <person name="Klenk H.-P."/>
        </authorList>
    </citation>
    <scope>NUCLEOTIDE SEQUENCE [LARGE SCALE GENOMIC DNA]</scope>
    <source>
        <strain evidence="2 3">DSM 44508</strain>
    </source>
</reference>
<keyword evidence="3" id="KW-1185">Reference proteome</keyword>
<dbReference type="InterPro" id="IPR011009">
    <property type="entry name" value="Kinase-like_dom_sf"/>
</dbReference>
<dbReference type="SUPFAM" id="SSF56112">
    <property type="entry name" value="Protein kinase-like (PK-like)"/>
    <property type="match status" value="1"/>
</dbReference>
<evidence type="ECO:0000313" key="3">
    <source>
        <dbReference type="Proteomes" id="UP001183619"/>
    </source>
</evidence>
<dbReference type="Pfam" id="PF13224">
    <property type="entry name" value="DUF4032"/>
    <property type="match status" value="1"/>
</dbReference>
<comment type="caution">
    <text evidence="2">The sequence shown here is derived from an EMBL/GenBank/DDBJ whole genome shotgun (WGS) entry which is preliminary data.</text>
</comment>
<dbReference type="Pfam" id="PF06293">
    <property type="entry name" value="Kdo"/>
    <property type="match status" value="1"/>
</dbReference>
<gene>
    <name evidence="2" type="ORF">J2S37_001147</name>
</gene>
<dbReference type="RefSeq" id="WP_277104545.1">
    <property type="nucleotide sequence ID" value="NZ_BAAAJS010000003.1"/>
</dbReference>
<dbReference type="Proteomes" id="UP001183619">
    <property type="component" value="Unassembled WGS sequence"/>
</dbReference>
<accession>A0ABU2B7M4</accession>
<protein>
    <recommendedName>
        <fullName evidence="1">DUF4032 domain-containing protein</fullName>
    </recommendedName>
</protein>
<proteinExistence type="predicted"/>
<organism evidence="2 3">
    <name type="scientific">Corynebacterium felinum</name>
    <dbReference type="NCBI Taxonomy" id="131318"/>
    <lineage>
        <taxon>Bacteria</taxon>
        <taxon>Bacillati</taxon>
        <taxon>Actinomycetota</taxon>
        <taxon>Actinomycetes</taxon>
        <taxon>Mycobacteriales</taxon>
        <taxon>Corynebacteriaceae</taxon>
        <taxon>Corynebacterium</taxon>
    </lineage>
</organism>
<evidence type="ECO:0000259" key="1">
    <source>
        <dbReference type="Pfam" id="PF13224"/>
    </source>
</evidence>
<feature type="domain" description="DUF4032" evidence="1">
    <location>
        <begin position="252"/>
        <end position="407"/>
    </location>
</feature>
<sequence length="435" mass="49128">MKNSMNIATSAYAPSLITLPWETPLEHWPNDVVVPLPRGISRHIVRFVHLDNTQGTSNATRGTDPECASSPSGGIIAAVKEIGRKTAHHEYAMLRELRRIGAPCVTPIAVITGRRDTNGDTLTAALVTEHLRFSLPYREIFSRELEADMANKLIKALAILLVRLHLNNFYWGDVSLSNTLFRRDADTFTAYLVDAETGEFQPQLSQARRLYDVDIARVNIIGELMDLASGGKLDENLDPIQLGNRVETYYLELWHLLTDPIEVPADEYWRVQQRVDTLADIGFDVTELQLLSGGSGTITATPANIDAGHHRNQLIHLIGLDVEEQQARRLLSEITANNHTPIDEAARTWYTNEYLPTINAIPDELKHKLEPAQIFHEILDHRYYLSQEQHTHIPLTQAAQSYYAKVLPTHRDEAILITTEQDDGYRDDYLDDIAF</sequence>
<dbReference type="EMBL" id="JAVDYF010000001">
    <property type="protein sequence ID" value="MDR7354609.1"/>
    <property type="molecule type" value="Genomic_DNA"/>
</dbReference>
<evidence type="ECO:0000313" key="2">
    <source>
        <dbReference type="EMBL" id="MDR7354609.1"/>
    </source>
</evidence>